<protein>
    <submittedName>
        <fullName evidence="1">Uncharacterized protein</fullName>
    </submittedName>
</protein>
<dbReference type="AlphaFoldDB" id="A0A438KR39"/>
<proteinExistence type="predicted"/>
<sequence length="115" mass="12567">MFILYSVHDLEAKRFCLIVPKGKGIIAGWATLAEKLRSLEVVSSVEARNLFTPVASLCMKGCNVPTKPVKRMFADVAKLKLGRVGEAIWLQLGGREGAKQGLGCCLVGEKFQTWS</sequence>
<evidence type="ECO:0000313" key="2">
    <source>
        <dbReference type="Proteomes" id="UP000288805"/>
    </source>
</evidence>
<name>A0A438KR39_VITVI</name>
<gene>
    <name evidence="1" type="ORF">CK203_000849</name>
</gene>
<dbReference type="EMBL" id="QGNW01000001">
    <property type="protein sequence ID" value="RVX23664.1"/>
    <property type="molecule type" value="Genomic_DNA"/>
</dbReference>
<accession>A0A438KR39</accession>
<dbReference type="Proteomes" id="UP000288805">
    <property type="component" value="Unassembled WGS sequence"/>
</dbReference>
<reference evidence="1 2" key="1">
    <citation type="journal article" date="2018" name="PLoS Genet.">
        <title>Population sequencing reveals clonal diversity and ancestral inbreeding in the grapevine cultivar Chardonnay.</title>
        <authorList>
            <person name="Roach M.J."/>
            <person name="Johnson D.L."/>
            <person name="Bohlmann J."/>
            <person name="van Vuuren H.J."/>
            <person name="Jones S.J."/>
            <person name="Pretorius I.S."/>
            <person name="Schmidt S.A."/>
            <person name="Borneman A.R."/>
        </authorList>
    </citation>
    <scope>NUCLEOTIDE SEQUENCE [LARGE SCALE GENOMIC DNA]</scope>
    <source>
        <strain evidence="2">cv. Chardonnay</strain>
        <tissue evidence="1">Leaf</tissue>
    </source>
</reference>
<evidence type="ECO:0000313" key="1">
    <source>
        <dbReference type="EMBL" id="RVX23664.1"/>
    </source>
</evidence>
<organism evidence="1 2">
    <name type="scientific">Vitis vinifera</name>
    <name type="common">Grape</name>
    <dbReference type="NCBI Taxonomy" id="29760"/>
    <lineage>
        <taxon>Eukaryota</taxon>
        <taxon>Viridiplantae</taxon>
        <taxon>Streptophyta</taxon>
        <taxon>Embryophyta</taxon>
        <taxon>Tracheophyta</taxon>
        <taxon>Spermatophyta</taxon>
        <taxon>Magnoliopsida</taxon>
        <taxon>eudicotyledons</taxon>
        <taxon>Gunneridae</taxon>
        <taxon>Pentapetalae</taxon>
        <taxon>rosids</taxon>
        <taxon>Vitales</taxon>
        <taxon>Vitaceae</taxon>
        <taxon>Viteae</taxon>
        <taxon>Vitis</taxon>
    </lineage>
</organism>
<comment type="caution">
    <text evidence="1">The sequence shown here is derived from an EMBL/GenBank/DDBJ whole genome shotgun (WGS) entry which is preliminary data.</text>
</comment>